<organism evidence="2">
    <name type="scientific">Arundo donax</name>
    <name type="common">Giant reed</name>
    <name type="synonym">Donax arundinaceus</name>
    <dbReference type="NCBI Taxonomy" id="35708"/>
    <lineage>
        <taxon>Eukaryota</taxon>
        <taxon>Viridiplantae</taxon>
        <taxon>Streptophyta</taxon>
        <taxon>Embryophyta</taxon>
        <taxon>Tracheophyta</taxon>
        <taxon>Spermatophyta</taxon>
        <taxon>Magnoliopsida</taxon>
        <taxon>Liliopsida</taxon>
        <taxon>Poales</taxon>
        <taxon>Poaceae</taxon>
        <taxon>PACMAD clade</taxon>
        <taxon>Arundinoideae</taxon>
        <taxon>Arundineae</taxon>
        <taxon>Arundo</taxon>
    </lineage>
</organism>
<proteinExistence type="predicted"/>
<dbReference type="EMBL" id="GBRH01158336">
    <property type="protein sequence ID" value="JAE39560.1"/>
    <property type="molecule type" value="Transcribed_RNA"/>
</dbReference>
<evidence type="ECO:0000313" key="2">
    <source>
        <dbReference type="EMBL" id="JAE39560.1"/>
    </source>
</evidence>
<reference evidence="2" key="1">
    <citation type="submission" date="2014-09" db="EMBL/GenBank/DDBJ databases">
        <authorList>
            <person name="Magalhaes I.L.F."/>
            <person name="Oliveira U."/>
            <person name="Santos F.R."/>
            <person name="Vidigal T.H.D.A."/>
            <person name="Brescovit A.D."/>
            <person name="Santos A.J."/>
        </authorList>
    </citation>
    <scope>NUCLEOTIDE SEQUENCE</scope>
    <source>
        <tissue evidence="2">Shoot tissue taken approximately 20 cm above the soil surface</tissue>
    </source>
</reference>
<protein>
    <submittedName>
        <fullName evidence="2">Uncharacterized protein</fullName>
    </submittedName>
</protein>
<dbReference type="AlphaFoldDB" id="A0A0A9HR12"/>
<name>A0A0A9HR12_ARUDO</name>
<reference evidence="2" key="2">
    <citation type="journal article" date="2015" name="Data Brief">
        <title>Shoot transcriptome of the giant reed, Arundo donax.</title>
        <authorList>
            <person name="Barrero R.A."/>
            <person name="Guerrero F.D."/>
            <person name="Moolhuijzen P."/>
            <person name="Goolsby J.A."/>
            <person name="Tidwell J."/>
            <person name="Bellgard S.E."/>
            <person name="Bellgard M.I."/>
        </authorList>
    </citation>
    <scope>NUCLEOTIDE SEQUENCE</scope>
    <source>
        <tissue evidence="2">Shoot tissue taken approximately 20 cm above the soil surface</tissue>
    </source>
</reference>
<accession>A0A0A9HR12</accession>
<evidence type="ECO:0000256" key="1">
    <source>
        <dbReference type="SAM" id="SignalP"/>
    </source>
</evidence>
<keyword evidence="1" id="KW-0732">Signal</keyword>
<sequence length="53" mass="6281">MIARFFCHLFQRIVFLYALVGSKHPLQYHNIVPVMQAFFRPKKGPALHFFAFV</sequence>
<feature type="signal peptide" evidence="1">
    <location>
        <begin position="1"/>
        <end position="22"/>
    </location>
</feature>
<feature type="chain" id="PRO_5002063118" evidence="1">
    <location>
        <begin position="23"/>
        <end position="53"/>
    </location>
</feature>